<evidence type="ECO:0000256" key="2">
    <source>
        <dbReference type="ARBA" id="ARBA00022692"/>
    </source>
</evidence>
<sequence>MPSLVAGIGFLTDAYDIFVINLASTIFPSLVCRLPCLTVPPLDFNLDDELSTSELRDFCLKVAAPVGTLFGQDYIHIETFLFYDFLDGIELMITIVGTFSQALAGATQTVSLVGTLIVWRFIMGVGVGGDCPLTAIIVAEFAPVRLRGRLMAAVFACQGWGDLGTLRPLLQPL</sequence>
<dbReference type="InParanoid" id="A0A0C2S963"/>
<dbReference type="GO" id="GO:0022857">
    <property type="term" value="F:transmembrane transporter activity"/>
    <property type="evidence" value="ECO:0007669"/>
    <property type="project" value="InterPro"/>
</dbReference>
<dbReference type="HOGENOM" id="CLU_115907_0_0_1"/>
<dbReference type="Pfam" id="PF00083">
    <property type="entry name" value="Sugar_tr"/>
    <property type="match status" value="1"/>
</dbReference>
<keyword evidence="4" id="KW-0472">Membrane</keyword>
<organism evidence="6 7">
    <name type="scientific">Amanita muscaria (strain Koide BX008)</name>
    <dbReference type="NCBI Taxonomy" id="946122"/>
    <lineage>
        <taxon>Eukaryota</taxon>
        <taxon>Fungi</taxon>
        <taxon>Dikarya</taxon>
        <taxon>Basidiomycota</taxon>
        <taxon>Agaricomycotina</taxon>
        <taxon>Agaricomycetes</taxon>
        <taxon>Agaricomycetidae</taxon>
        <taxon>Agaricales</taxon>
        <taxon>Pluteineae</taxon>
        <taxon>Amanitaceae</taxon>
        <taxon>Amanita</taxon>
    </lineage>
</organism>
<dbReference type="Gene3D" id="1.20.1250.20">
    <property type="entry name" value="MFS general substrate transporter like domains"/>
    <property type="match status" value="1"/>
</dbReference>
<dbReference type="InterPro" id="IPR005829">
    <property type="entry name" value="Sugar_transporter_CS"/>
</dbReference>
<evidence type="ECO:0000256" key="4">
    <source>
        <dbReference type="ARBA" id="ARBA00023136"/>
    </source>
</evidence>
<feature type="domain" description="Major facilitator superfamily (MFS) profile" evidence="5">
    <location>
        <begin position="2"/>
        <end position="173"/>
    </location>
</feature>
<evidence type="ECO:0000256" key="3">
    <source>
        <dbReference type="ARBA" id="ARBA00022989"/>
    </source>
</evidence>
<keyword evidence="2" id="KW-0812">Transmembrane</keyword>
<dbReference type="STRING" id="946122.A0A0C2S963"/>
<evidence type="ECO:0000313" key="6">
    <source>
        <dbReference type="EMBL" id="KIL59345.1"/>
    </source>
</evidence>
<dbReference type="Proteomes" id="UP000054549">
    <property type="component" value="Unassembled WGS sequence"/>
</dbReference>
<evidence type="ECO:0000259" key="5">
    <source>
        <dbReference type="PROSITE" id="PS50850"/>
    </source>
</evidence>
<dbReference type="InterPro" id="IPR005828">
    <property type="entry name" value="MFS_sugar_transport-like"/>
</dbReference>
<dbReference type="SUPFAM" id="SSF103473">
    <property type="entry name" value="MFS general substrate transporter"/>
    <property type="match status" value="1"/>
</dbReference>
<accession>A0A0C2S963</accession>
<evidence type="ECO:0000313" key="7">
    <source>
        <dbReference type="Proteomes" id="UP000054549"/>
    </source>
</evidence>
<name>A0A0C2S963_AMAMK</name>
<dbReference type="InterPro" id="IPR020846">
    <property type="entry name" value="MFS_dom"/>
</dbReference>
<keyword evidence="3" id="KW-1133">Transmembrane helix</keyword>
<proteinExistence type="predicted"/>
<evidence type="ECO:0000256" key="1">
    <source>
        <dbReference type="ARBA" id="ARBA00004141"/>
    </source>
</evidence>
<dbReference type="EMBL" id="KN818317">
    <property type="protein sequence ID" value="KIL59345.1"/>
    <property type="molecule type" value="Genomic_DNA"/>
</dbReference>
<keyword evidence="7" id="KW-1185">Reference proteome</keyword>
<dbReference type="InterPro" id="IPR036259">
    <property type="entry name" value="MFS_trans_sf"/>
</dbReference>
<dbReference type="PROSITE" id="PS00217">
    <property type="entry name" value="SUGAR_TRANSPORT_2"/>
    <property type="match status" value="1"/>
</dbReference>
<protein>
    <recommendedName>
        <fullName evidence="5">Major facilitator superfamily (MFS) profile domain-containing protein</fullName>
    </recommendedName>
</protein>
<dbReference type="AlphaFoldDB" id="A0A0C2S963"/>
<comment type="subcellular location">
    <subcellularLocation>
        <location evidence="1">Membrane</location>
        <topology evidence="1">Multi-pass membrane protein</topology>
    </subcellularLocation>
</comment>
<reference evidence="6 7" key="1">
    <citation type="submission" date="2014-04" db="EMBL/GenBank/DDBJ databases">
        <title>Evolutionary Origins and Diversification of the Mycorrhizal Mutualists.</title>
        <authorList>
            <consortium name="DOE Joint Genome Institute"/>
            <consortium name="Mycorrhizal Genomics Consortium"/>
            <person name="Kohler A."/>
            <person name="Kuo A."/>
            <person name="Nagy L.G."/>
            <person name="Floudas D."/>
            <person name="Copeland A."/>
            <person name="Barry K.W."/>
            <person name="Cichocki N."/>
            <person name="Veneault-Fourrey C."/>
            <person name="LaButti K."/>
            <person name="Lindquist E.A."/>
            <person name="Lipzen A."/>
            <person name="Lundell T."/>
            <person name="Morin E."/>
            <person name="Murat C."/>
            <person name="Riley R."/>
            <person name="Ohm R."/>
            <person name="Sun H."/>
            <person name="Tunlid A."/>
            <person name="Henrissat B."/>
            <person name="Grigoriev I.V."/>
            <person name="Hibbett D.S."/>
            <person name="Martin F."/>
        </authorList>
    </citation>
    <scope>NUCLEOTIDE SEQUENCE [LARGE SCALE GENOMIC DNA]</scope>
    <source>
        <strain evidence="6 7">Koide BX008</strain>
    </source>
</reference>
<gene>
    <name evidence="6" type="ORF">M378DRAFT_14868</name>
</gene>
<dbReference type="PROSITE" id="PS50850">
    <property type="entry name" value="MFS"/>
    <property type="match status" value="1"/>
</dbReference>
<dbReference type="OrthoDB" id="3045678at2759"/>
<dbReference type="GO" id="GO:0016020">
    <property type="term" value="C:membrane"/>
    <property type="evidence" value="ECO:0007669"/>
    <property type="project" value="UniProtKB-SubCell"/>
</dbReference>